<dbReference type="InterPro" id="IPR052969">
    <property type="entry name" value="Thr-specific_kinase-like"/>
</dbReference>
<dbReference type="PROSITE" id="PS51158">
    <property type="entry name" value="ALPHA_KINASE"/>
    <property type="match status" value="1"/>
</dbReference>
<dbReference type="AlphaFoldDB" id="A0A2P4ZKW8"/>
<dbReference type="Pfam" id="PF02816">
    <property type="entry name" value="Alpha_kinase"/>
    <property type="match status" value="1"/>
</dbReference>
<evidence type="ECO:0000256" key="3">
    <source>
        <dbReference type="ARBA" id="ARBA00022527"/>
    </source>
</evidence>
<comment type="caution">
    <text evidence="9">The sequence shown here is derived from an EMBL/GenBank/DDBJ whole genome shotgun (WGS) entry which is preliminary data.</text>
</comment>
<dbReference type="Pfam" id="PF25106">
    <property type="entry name" value="VWA_4"/>
    <property type="match status" value="1"/>
</dbReference>
<dbReference type="InterPro" id="IPR011009">
    <property type="entry name" value="Kinase-like_dom_sf"/>
</dbReference>
<dbReference type="Gene3D" id="3.20.200.10">
    <property type="entry name" value="MHCK/EF2 kinase"/>
    <property type="match status" value="1"/>
</dbReference>
<evidence type="ECO:0000259" key="8">
    <source>
        <dbReference type="PROSITE" id="PS51158"/>
    </source>
</evidence>
<keyword evidence="10" id="KW-1185">Reference proteome</keyword>
<dbReference type="STRING" id="398673.A0A2P4ZKW8"/>
<dbReference type="PROSITE" id="PS50234">
    <property type="entry name" value="VWFA"/>
    <property type="match status" value="1"/>
</dbReference>
<evidence type="ECO:0000259" key="7">
    <source>
        <dbReference type="PROSITE" id="PS50234"/>
    </source>
</evidence>
<dbReference type="InterPro" id="IPR002035">
    <property type="entry name" value="VWF_A"/>
</dbReference>
<evidence type="ECO:0000313" key="9">
    <source>
        <dbReference type="EMBL" id="PON24920.1"/>
    </source>
</evidence>
<evidence type="ECO:0000256" key="6">
    <source>
        <dbReference type="ARBA" id="ARBA00022777"/>
    </source>
</evidence>
<evidence type="ECO:0008006" key="11">
    <source>
        <dbReference type="Google" id="ProtNLM"/>
    </source>
</evidence>
<evidence type="ECO:0000313" key="10">
    <source>
        <dbReference type="Proteomes" id="UP000054821"/>
    </source>
</evidence>
<proteinExistence type="predicted"/>
<dbReference type="SUPFAM" id="SSF53300">
    <property type="entry name" value="vWA-like"/>
    <property type="match status" value="1"/>
</dbReference>
<name>A0A2P4ZKW8_9HYPO</name>
<organism evidence="9 10">
    <name type="scientific">Trichoderma gamsii</name>
    <dbReference type="NCBI Taxonomy" id="398673"/>
    <lineage>
        <taxon>Eukaryota</taxon>
        <taxon>Fungi</taxon>
        <taxon>Dikarya</taxon>
        <taxon>Ascomycota</taxon>
        <taxon>Pezizomycotina</taxon>
        <taxon>Sordariomycetes</taxon>
        <taxon>Hypocreomycetidae</taxon>
        <taxon>Hypocreales</taxon>
        <taxon>Hypocreaceae</taxon>
        <taxon>Trichoderma</taxon>
    </lineage>
</organism>
<dbReference type="SMART" id="SM00811">
    <property type="entry name" value="Alpha_kinase"/>
    <property type="match status" value="1"/>
</dbReference>
<protein>
    <recommendedName>
        <fullName evidence="11">Alpha-type protein kinase domain-containing protein</fullName>
    </recommendedName>
</protein>
<feature type="domain" description="Alpha-type protein kinase" evidence="8">
    <location>
        <begin position="447"/>
        <end position="660"/>
    </location>
</feature>
<dbReference type="Proteomes" id="UP000054821">
    <property type="component" value="Unassembled WGS sequence"/>
</dbReference>
<sequence length="767" mass="85433">MASNYPLPSCSPMSRTRTSLDDVQSLADTMLHASLGKSCSKGDSDLPDRGLLLTSATTSRTRERLRLVELERDEMRHLISHLKHEDASRLSTTEAELRILQLKYDVTKAVAPPRSEGLFKAACSTDLLFLMDTTGSMHPYIEAAKGQVKSIINEINMAFFNEASIRIAIVGYKDHGDSCNIQFLDFTPETNQVLSFLNQLHATGGADTPEDVLGGIRQSLNAKWKHPTRCIIHIADAPPHGCTLHDLGSGSDTYANPGSEPHHLTHETLLRQMIELNINYALLRINNTTDRMAFTFFQEYALASSHCKLNKSNRYYSQACSKSIGSDIDFRGGFISRRRTQAMLQFEELELGANYSALQHLVVKNITTSVSRVASVAAASAARTAMTRNSRPLGPQLSAVREDESGIEEVLETSPPQWDTPGWLNETLLVEAFSTDVMVTGTSTLNEMMAHDDNIKMSTTDLTIHKRDQPFAQGATRVAAYARTAASTNHLVVKSLKKNGKGMAHLADDMRCQALCKAFAFEFNALVGEEHSIDFIVVTCLRPKSGTAAGVKYMSLEPLIEGTYVKYNSNAGWVNEDYSDDPLYQAAQTFSHFTFERSRGRFLVSDLQGVGHVLTDPAIHTLDPERFRLIETNLGEAGFKFFFSTHQCNNICHKLGLKSKATMIFSGRYEFRDKWPDMSRVADMMVCCSNKLCSKIVRVATAKLSEEFPGYCWCDICWPQLRSSMVQLVCIASEAHHIFDVSKFFYESQGQIMPRACLKHRTKDSGI</sequence>
<feature type="domain" description="VWFA" evidence="7">
    <location>
        <begin position="126"/>
        <end position="208"/>
    </location>
</feature>
<dbReference type="InterPro" id="IPR036465">
    <property type="entry name" value="vWFA_dom_sf"/>
</dbReference>
<dbReference type="CDD" id="cd00198">
    <property type="entry name" value="vWFA"/>
    <property type="match status" value="1"/>
</dbReference>
<evidence type="ECO:0000256" key="5">
    <source>
        <dbReference type="ARBA" id="ARBA00022729"/>
    </source>
</evidence>
<evidence type="ECO:0000256" key="1">
    <source>
        <dbReference type="ARBA" id="ARBA00004613"/>
    </source>
</evidence>
<dbReference type="Gene3D" id="3.30.200.20">
    <property type="entry name" value="Phosphorylase Kinase, domain 1"/>
    <property type="match status" value="1"/>
</dbReference>
<keyword evidence="4" id="KW-0808">Transferase</keyword>
<evidence type="ECO:0000256" key="2">
    <source>
        <dbReference type="ARBA" id="ARBA00022525"/>
    </source>
</evidence>
<keyword evidence="6" id="KW-0418">Kinase</keyword>
<dbReference type="GeneID" id="29982826"/>
<keyword evidence="3" id="KW-0723">Serine/threonine-protein kinase</keyword>
<evidence type="ECO:0000256" key="4">
    <source>
        <dbReference type="ARBA" id="ARBA00022679"/>
    </source>
</evidence>
<accession>A0A2P4ZKW8</accession>
<keyword evidence="2" id="KW-0964">Secreted</keyword>
<dbReference type="SUPFAM" id="SSF56112">
    <property type="entry name" value="Protein kinase-like (PK-like)"/>
    <property type="match status" value="1"/>
</dbReference>
<dbReference type="CDD" id="cd04515">
    <property type="entry name" value="Alpha_kinase"/>
    <property type="match status" value="1"/>
</dbReference>
<reference evidence="9 10" key="1">
    <citation type="journal article" date="2016" name="Genome Announc.">
        <title>Draft Whole-Genome Sequence of Trichoderma gamsii T6085, a Promising Biocontrol Agent of Fusarium Head Blight on Wheat.</title>
        <authorList>
            <person name="Baroncelli R."/>
            <person name="Zapparata A."/>
            <person name="Piaggeschi G."/>
            <person name="Sarrocco S."/>
            <person name="Vannacci G."/>
        </authorList>
    </citation>
    <scope>NUCLEOTIDE SEQUENCE [LARGE SCALE GENOMIC DNA]</scope>
    <source>
        <strain evidence="9 10">T6085</strain>
    </source>
</reference>
<dbReference type="GO" id="GO:0004674">
    <property type="term" value="F:protein serine/threonine kinase activity"/>
    <property type="evidence" value="ECO:0007669"/>
    <property type="project" value="UniProtKB-KW"/>
</dbReference>
<keyword evidence="5" id="KW-0732">Signal</keyword>
<dbReference type="PANTHER" id="PTHR47763">
    <property type="entry name" value="ALPHA-PROTEIN KINASE VWKA"/>
    <property type="match status" value="1"/>
</dbReference>
<dbReference type="RefSeq" id="XP_018664251.1">
    <property type="nucleotide sequence ID" value="XM_018802743.1"/>
</dbReference>
<dbReference type="PANTHER" id="PTHR47763:SF4">
    <property type="entry name" value="ALPHA-PROTEIN KINASE VWKA"/>
    <property type="match status" value="1"/>
</dbReference>
<dbReference type="InterPro" id="IPR004166">
    <property type="entry name" value="a-kinase_dom"/>
</dbReference>
<dbReference type="Gene3D" id="3.40.50.410">
    <property type="entry name" value="von Willebrand factor, type A domain"/>
    <property type="match status" value="1"/>
</dbReference>
<dbReference type="GO" id="GO:0005524">
    <property type="term" value="F:ATP binding"/>
    <property type="evidence" value="ECO:0007669"/>
    <property type="project" value="InterPro"/>
</dbReference>
<gene>
    <name evidence="9" type="ORF">TGAM01_v206001</name>
</gene>
<dbReference type="EMBL" id="JPDN02000020">
    <property type="protein sequence ID" value="PON24920.1"/>
    <property type="molecule type" value="Genomic_DNA"/>
</dbReference>
<comment type="subcellular location">
    <subcellularLocation>
        <location evidence="1">Secreted</location>
    </subcellularLocation>
</comment>
<dbReference type="InterPro" id="IPR056861">
    <property type="entry name" value="HMCN1-like_VWA"/>
</dbReference>